<evidence type="ECO:0000256" key="1">
    <source>
        <dbReference type="SAM" id="MobiDB-lite"/>
    </source>
</evidence>
<dbReference type="RefSeq" id="YP_009119932.1">
    <property type="nucleotide sequence ID" value="NC_026440.1"/>
</dbReference>
<dbReference type="Proteomes" id="UP000202511">
    <property type="component" value="Segment"/>
</dbReference>
<dbReference type="EMBL" id="KP136319">
    <property type="protein sequence ID" value="AJF97697.1"/>
    <property type="molecule type" value="Genomic_DNA"/>
</dbReference>
<sequence length="694" mass="75041">MHQQAMALRPAVAIGECMCGCDMHICDRCSCGQRADGIDLTIFMGCSTMCYSVHITKLMAADRLDDARALYLRVEALVLPAFAHLGEAESRRALASWLLYDALCCYQASGPIDAAAATLAHEMTGTCVFRQYVWESADVLGVEGAIARGHYACVRECLTAKEISEPMGHHLNVLACVGVTNVFDRAADAGDDPVALARLAFLCRGAQQFNATSSGVGSVLRRRIGREAIAIIRQHAPAIGRIECNEPRTPAWTPNRVEALWEAFLTGRFDEADRLCALARESLEEDADNDKDAERIHYSLNGACTNKRLHRHVLAAADPTVGTKVADILSRHFPRAWALGMCGQVFGRCWDGKECRPCTATLHVEHLTYTGPLSLGGRQVCFALWPSPHKRGCRVKDSRERALALLRQSSVRWPRRAALTAATYGDVEVLEALAPERAADAPWLPDSPPPAWTIDVVALLAVAGYERHACAMASRYGIDRATVNNVTETIATLDRTKRRKPWSRLYSTVLPRCPLPLATLLSLPRAGARGTLRGAIDRGVGVPMNAVDAVHLAAAFPGIFDGQQASHVLKPTRAVGAIDWLCGQTGLGFDASYVISCASIGATAVVYHLVVRRSVVCDVAAVREALPRWVGSYFEASSDDDDDDDGTVCDGDDDETTKRPPAWIDFMEPVLRAAAGEAAGSAFAGEGKDNSCDS</sequence>
<protein>
    <submittedName>
        <fullName evidence="2">Uncharacterized protein</fullName>
    </submittedName>
</protein>
<feature type="region of interest" description="Disordered" evidence="1">
    <location>
        <begin position="637"/>
        <end position="661"/>
    </location>
</feature>
<proteinExistence type="predicted"/>
<evidence type="ECO:0000313" key="3">
    <source>
        <dbReference type="Proteomes" id="UP000202511"/>
    </source>
</evidence>
<dbReference type="KEGG" id="vg:23462614"/>
<organism evidence="2 3">
    <name type="scientific">Pandoravirus inopinatum</name>
    <dbReference type="NCBI Taxonomy" id="1605721"/>
    <lineage>
        <taxon>Viruses</taxon>
        <taxon>Pandoravirus</taxon>
    </lineage>
</organism>
<accession>A0A0B5JDE4</accession>
<evidence type="ECO:0000313" key="2">
    <source>
        <dbReference type="EMBL" id="AJF97697.1"/>
    </source>
</evidence>
<name>A0A0B5JDE4_9VIRU</name>
<reference evidence="2 3" key="1">
    <citation type="journal article" date="2015" name="Parasitol. Res.">
        <title>Viruses in close associations with free-living amoebae.</title>
        <authorList>
            <person name="Scheid P."/>
        </authorList>
    </citation>
    <scope>NUCLEOTIDE SEQUENCE [LARGE SCALE GENOMIC DNA]</scope>
    <source>
        <strain evidence="2">KlaHel</strain>
    </source>
</reference>
<feature type="compositionally biased region" description="Acidic residues" evidence="1">
    <location>
        <begin position="637"/>
        <end position="655"/>
    </location>
</feature>
<dbReference type="GeneID" id="23462614"/>